<reference evidence="2 3" key="1">
    <citation type="submission" date="2018-05" db="EMBL/GenBank/DDBJ databases">
        <title>Complete genome sequence of Megasphaera sp. AJH120T, isolated from the ceca of a chicken.</title>
        <authorList>
            <person name="Maki J."/>
            <person name="Looft T."/>
        </authorList>
    </citation>
    <scope>NUCLEOTIDE SEQUENCE [LARGE SCALE GENOMIC DNA]</scope>
    <source>
        <strain evidence="2 3">AJH120</strain>
    </source>
</reference>
<name>A0A346AWU3_9FIRM</name>
<keyword evidence="1" id="KW-0732">Signal</keyword>
<evidence type="ECO:0000313" key="3">
    <source>
        <dbReference type="Proteomes" id="UP000254337"/>
    </source>
</evidence>
<feature type="signal peptide" evidence="1">
    <location>
        <begin position="1"/>
        <end position="23"/>
    </location>
</feature>
<protein>
    <submittedName>
        <fullName evidence="2">Uncharacterized protein</fullName>
    </submittedName>
</protein>
<dbReference type="Proteomes" id="UP000254337">
    <property type="component" value="Chromosome"/>
</dbReference>
<keyword evidence="3" id="KW-1185">Reference proteome</keyword>
<organism evidence="2 3">
    <name type="scientific">Megasphaera stantonii</name>
    <dbReference type="NCBI Taxonomy" id="2144175"/>
    <lineage>
        <taxon>Bacteria</taxon>
        <taxon>Bacillati</taxon>
        <taxon>Bacillota</taxon>
        <taxon>Negativicutes</taxon>
        <taxon>Veillonellales</taxon>
        <taxon>Veillonellaceae</taxon>
        <taxon>Megasphaera</taxon>
    </lineage>
</organism>
<sequence length="124" mass="14248">MKNYMKKMVMTMAVCAMSVTAFAAEPVFDSPQEEAAFCAQQKQAAAWEEAHGNYNITRENPVYFVTANPFDSPREEAAFWAQQKEQAAWEEAHGNYNISRENPVYFVIAPAFDSPQEEYDFYHK</sequence>
<dbReference type="AlphaFoldDB" id="A0A346AWU3"/>
<accession>A0A346AWU3</accession>
<evidence type="ECO:0000256" key="1">
    <source>
        <dbReference type="SAM" id="SignalP"/>
    </source>
</evidence>
<dbReference type="RefSeq" id="WP_107195964.1">
    <property type="nucleotide sequence ID" value="NZ_CP029462.1"/>
</dbReference>
<dbReference type="EMBL" id="CP029462">
    <property type="protein sequence ID" value="AXL20336.1"/>
    <property type="molecule type" value="Genomic_DNA"/>
</dbReference>
<proteinExistence type="predicted"/>
<evidence type="ECO:0000313" key="2">
    <source>
        <dbReference type="EMBL" id="AXL20336.1"/>
    </source>
</evidence>
<dbReference type="KEGG" id="meg:DKB62_01415"/>
<gene>
    <name evidence="2" type="ORF">DKB62_01415</name>
</gene>
<feature type="chain" id="PRO_5016798416" evidence="1">
    <location>
        <begin position="24"/>
        <end position="124"/>
    </location>
</feature>